<dbReference type="SUPFAM" id="SSF47336">
    <property type="entry name" value="ACP-like"/>
    <property type="match status" value="2"/>
</dbReference>
<gene>
    <name evidence="12" type="primary">mbtB</name>
    <name evidence="12" type="ORF">GCM10023161_49120</name>
</gene>
<dbReference type="PROSITE" id="PS50075">
    <property type="entry name" value="CARRIER"/>
    <property type="match status" value="2"/>
</dbReference>
<feature type="region of interest" description="Disordered" evidence="10">
    <location>
        <begin position="82"/>
        <end position="108"/>
    </location>
</feature>
<evidence type="ECO:0000256" key="2">
    <source>
        <dbReference type="ARBA" id="ARBA00005102"/>
    </source>
</evidence>
<evidence type="ECO:0000256" key="5">
    <source>
        <dbReference type="ARBA" id="ARBA00022450"/>
    </source>
</evidence>
<evidence type="ECO:0000256" key="1">
    <source>
        <dbReference type="ARBA" id="ARBA00001957"/>
    </source>
</evidence>
<name>A0ABP8F7V2_9MYCO</name>
<dbReference type="NCBIfam" id="TIGR01733">
    <property type="entry name" value="AA-adenyl-dom"/>
    <property type="match status" value="1"/>
</dbReference>
<evidence type="ECO:0000256" key="7">
    <source>
        <dbReference type="ARBA" id="ARBA00022598"/>
    </source>
</evidence>
<dbReference type="PANTHER" id="PTHR45527">
    <property type="entry name" value="NONRIBOSOMAL PEPTIDE SYNTHETASE"/>
    <property type="match status" value="1"/>
</dbReference>
<evidence type="ECO:0000256" key="4">
    <source>
        <dbReference type="ARBA" id="ARBA00016743"/>
    </source>
</evidence>
<dbReference type="InterPro" id="IPR020806">
    <property type="entry name" value="PKS_PP-bd"/>
</dbReference>
<dbReference type="SUPFAM" id="SSF56801">
    <property type="entry name" value="Acetyl-CoA synthetase-like"/>
    <property type="match status" value="1"/>
</dbReference>
<dbReference type="InterPro" id="IPR025110">
    <property type="entry name" value="AMP-bd_C"/>
</dbReference>
<dbReference type="InterPro" id="IPR042099">
    <property type="entry name" value="ANL_N_sf"/>
</dbReference>
<dbReference type="Proteomes" id="UP001501417">
    <property type="component" value="Unassembled WGS sequence"/>
</dbReference>
<dbReference type="PROSITE" id="PS00012">
    <property type="entry name" value="PHOSPHOPANTETHEINE"/>
    <property type="match status" value="1"/>
</dbReference>
<dbReference type="PANTHER" id="PTHR45527:SF10">
    <property type="entry name" value="PYOCHELIN SYNTHASE PCHF"/>
    <property type="match status" value="1"/>
</dbReference>
<dbReference type="InterPro" id="IPR045851">
    <property type="entry name" value="AMP-bd_C_sf"/>
</dbReference>
<dbReference type="PROSITE" id="PS00455">
    <property type="entry name" value="AMP_BINDING"/>
    <property type="match status" value="1"/>
</dbReference>
<dbReference type="Pfam" id="PF13193">
    <property type="entry name" value="AMP-binding_C"/>
    <property type="match status" value="1"/>
</dbReference>
<keyword evidence="6" id="KW-0597">Phosphoprotein</keyword>
<dbReference type="InterPro" id="IPR006162">
    <property type="entry name" value="Ppantetheine_attach_site"/>
</dbReference>
<evidence type="ECO:0000256" key="8">
    <source>
        <dbReference type="ARBA" id="ARBA00022737"/>
    </source>
</evidence>
<protein>
    <recommendedName>
        <fullName evidence="4">Phenyloxazoline synthase MbtB</fullName>
    </recommendedName>
    <alternativeName>
        <fullName evidence="9">Mycobactin synthetase protein B</fullName>
    </alternativeName>
</protein>
<proteinExistence type="inferred from homology"/>
<evidence type="ECO:0000256" key="6">
    <source>
        <dbReference type="ARBA" id="ARBA00022553"/>
    </source>
</evidence>
<dbReference type="InterPro" id="IPR036736">
    <property type="entry name" value="ACP-like_sf"/>
</dbReference>
<dbReference type="Gene3D" id="3.30.300.30">
    <property type="match status" value="1"/>
</dbReference>
<organism evidence="12 13">
    <name type="scientific">Mycobacterium paraffinicum</name>
    <dbReference type="NCBI Taxonomy" id="53378"/>
    <lineage>
        <taxon>Bacteria</taxon>
        <taxon>Bacillati</taxon>
        <taxon>Actinomycetota</taxon>
        <taxon>Actinomycetes</taxon>
        <taxon>Mycobacteriales</taxon>
        <taxon>Mycobacteriaceae</taxon>
        <taxon>Mycobacterium</taxon>
    </lineage>
</organism>
<dbReference type="InterPro" id="IPR020845">
    <property type="entry name" value="AMP-binding_CS"/>
</dbReference>
<dbReference type="Gene3D" id="3.30.559.10">
    <property type="entry name" value="Chloramphenicol acetyltransferase-like domain"/>
    <property type="match status" value="1"/>
</dbReference>
<dbReference type="EMBL" id="BAABGF010000055">
    <property type="protein sequence ID" value="GAA4297189.1"/>
    <property type="molecule type" value="Genomic_DNA"/>
</dbReference>
<dbReference type="Gene3D" id="3.40.50.1820">
    <property type="entry name" value="alpha/beta hydrolase"/>
    <property type="match status" value="1"/>
</dbReference>
<dbReference type="Pfam" id="PF00501">
    <property type="entry name" value="AMP-binding"/>
    <property type="match status" value="1"/>
</dbReference>
<dbReference type="SUPFAM" id="SSF52777">
    <property type="entry name" value="CoA-dependent acyltransferases"/>
    <property type="match status" value="2"/>
</dbReference>
<keyword evidence="8" id="KW-0677">Repeat</keyword>
<comment type="caution">
    <text evidence="12">The sequence shown here is derived from an EMBL/GenBank/DDBJ whole genome shotgun (WGS) entry which is preliminary data.</text>
</comment>
<dbReference type="InterPro" id="IPR001242">
    <property type="entry name" value="Condensation_dom"/>
</dbReference>
<feature type="domain" description="Carrier" evidence="11">
    <location>
        <begin position="12"/>
        <end position="85"/>
    </location>
</feature>
<evidence type="ECO:0000256" key="3">
    <source>
        <dbReference type="ARBA" id="ARBA00007380"/>
    </source>
</evidence>
<reference evidence="13" key="1">
    <citation type="journal article" date="2019" name="Int. J. Syst. Evol. Microbiol.">
        <title>The Global Catalogue of Microorganisms (GCM) 10K type strain sequencing project: providing services to taxonomists for standard genome sequencing and annotation.</title>
        <authorList>
            <consortium name="The Broad Institute Genomics Platform"/>
            <consortium name="The Broad Institute Genome Sequencing Center for Infectious Disease"/>
            <person name="Wu L."/>
            <person name="Ma J."/>
        </authorList>
    </citation>
    <scope>NUCLEOTIDE SEQUENCE [LARGE SCALE GENOMIC DNA]</scope>
    <source>
        <strain evidence="13">JCM 17782</strain>
    </source>
</reference>
<evidence type="ECO:0000256" key="10">
    <source>
        <dbReference type="SAM" id="MobiDB-lite"/>
    </source>
</evidence>
<keyword evidence="5" id="KW-0596">Phosphopantetheine</keyword>
<dbReference type="Gene3D" id="3.40.50.12780">
    <property type="entry name" value="N-terminal domain of ligase-like"/>
    <property type="match status" value="1"/>
</dbReference>
<accession>A0ABP8F7V2</accession>
<keyword evidence="7" id="KW-0436">Ligase</keyword>
<feature type="domain" description="Carrier" evidence="11">
    <location>
        <begin position="1063"/>
        <end position="1139"/>
    </location>
</feature>
<dbReference type="InterPro" id="IPR000873">
    <property type="entry name" value="AMP-dep_synth/lig_dom"/>
</dbReference>
<evidence type="ECO:0000259" key="11">
    <source>
        <dbReference type="PROSITE" id="PS50075"/>
    </source>
</evidence>
<dbReference type="InterPro" id="IPR023213">
    <property type="entry name" value="CAT-like_dom_sf"/>
</dbReference>
<dbReference type="InterPro" id="IPR009081">
    <property type="entry name" value="PP-bd_ACP"/>
</dbReference>
<dbReference type="Gene3D" id="3.30.559.30">
    <property type="entry name" value="Nonribosomal peptide synthetase, condensation domain"/>
    <property type="match status" value="1"/>
</dbReference>
<evidence type="ECO:0000256" key="9">
    <source>
        <dbReference type="ARBA" id="ARBA00033440"/>
    </source>
</evidence>
<comment type="pathway">
    <text evidence="2">Siderophore biosynthesis; mycobactin biosynthesis.</text>
</comment>
<dbReference type="InterPro" id="IPR029058">
    <property type="entry name" value="AB_hydrolase_fold"/>
</dbReference>
<evidence type="ECO:0000313" key="12">
    <source>
        <dbReference type="EMBL" id="GAA4297189.1"/>
    </source>
</evidence>
<dbReference type="CDD" id="cd19535">
    <property type="entry name" value="Cyc_NRPS"/>
    <property type="match status" value="1"/>
</dbReference>
<keyword evidence="13" id="KW-1185">Reference proteome</keyword>
<dbReference type="Gene3D" id="1.10.1200.10">
    <property type="entry name" value="ACP-like"/>
    <property type="match status" value="1"/>
</dbReference>
<dbReference type="SMART" id="SM00823">
    <property type="entry name" value="PKS_PP"/>
    <property type="match status" value="2"/>
</dbReference>
<dbReference type="Pfam" id="PF00668">
    <property type="entry name" value="Condensation"/>
    <property type="match status" value="1"/>
</dbReference>
<dbReference type="InterPro" id="IPR057737">
    <property type="entry name" value="Condensation_MtbB-like"/>
</dbReference>
<comment type="cofactor">
    <cofactor evidence="1">
        <name>pantetheine 4'-phosphate</name>
        <dbReference type="ChEBI" id="CHEBI:47942"/>
    </cofactor>
</comment>
<evidence type="ECO:0000313" key="13">
    <source>
        <dbReference type="Proteomes" id="UP001501417"/>
    </source>
</evidence>
<comment type="similarity">
    <text evidence="3">Belongs to the ATP-dependent AMP-binding enzyme family. MbtB subfamily.</text>
</comment>
<sequence length="1177" mass="126477">MLIQGGFVVRASARSEDVRAQVAELLGVGVDDVHPSTNLIGQGLDSIRIMTLAGRWRRAGIAVDFATLAETPTVEAWTELVSADSPADPAEQHNPAQPAGDAGEPFPLAPMQHAMWIGRQDHQQLGGVAGHLYVEFDGGAIDPERLRDAATALARRHPMLRVRFLPDGTQRIAAAGDDFPVAVEDLRRLDGDTADRRLAAIRDAKSHQQLDGAVFELALTRLPGERSRLHVDLDMQAADAMSYRTLMADLAALYLGHDLPALTYTYRQYRHAIQAEEARPQPARDAARDWWAQRIPQLPDPPALPATGDRSSRTSTRLWHWLNPRTRDALFSRAQARGVTPAMTLAASFANALARWSTTSRFLLNVPLFGRQPLHPDVDSLVGDFTSSLLLDVDLTGARTAAARAQAVQEAMRTAAAHSAYPGLSVLRDLSRHRGTQVLAPVVFTSALGLGALFSPEVTDQFGTPAWIISQGPQVLLDAQVTEFDGGVLVNWDVRESIFAPGVVDAMFAYHIDELLRLASAEDSWDAPGPSPLPDAQRAVRDAVNGRTAEPSGEALHDGFFRQAERRPDAPALFASSGDLSYGQLRDQALAVAAALRAAGVGAGDTVAVMGPKTAEQVPALLGILSVGAAYLPIGADQPRDRAERILGTGAVCLALVCGGQRLALPVPELSLADVLREPPVVTENISAGVDPDGLAYVLFTSGSTGEPKGVEVTHDAAMNTVEFIASHFEIGPADRCLALSTLEGDISVMDIFVTLRTGGSIVVVDEAQRRDPDAWARLIDTHQVTVLHFMPGWLEMLIEVGHGRLSSVRVIPTGGDWVRPEVARRLKAEAPGLRFAGLGGATETPVHNTIFEVDDPDTLPSDWTALPYGVPLTNNACRVVNDLGDDCPDWVAGELWVSGRGLARGYRGRPDLTVERFVEHGGHRWYRTGDLARYWPDGTLEFVGRADHRIKISGYRVELGEIEAALRRLPGVAIAVAALLPASGGSEMLAAAVCPESSSGAGLTAERIRELMGELVPAHMVPRHVALVGRIPFTDAGKIDRRAVARDLGAKVSLSEQPGYRAPSTPMESALAALLGDLLGADRVGRDDDFFALGGDSVLATQAVGRIRTWLDTPNIMVADFFATRTVAALADLLTEREQDGRRLDQVAELYLEVIYMDTDTVLSASRRTGDTGTAP</sequence>
<dbReference type="InterPro" id="IPR010071">
    <property type="entry name" value="AA_adenyl_dom"/>
</dbReference>
<dbReference type="Pfam" id="PF00550">
    <property type="entry name" value="PP-binding"/>
    <property type="match status" value="2"/>
</dbReference>